<evidence type="ECO:0000256" key="3">
    <source>
        <dbReference type="SAM" id="Phobius"/>
    </source>
</evidence>
<dbReference type="SMART" id="SM00211">
    <property type="entry name" value="TY"/>
    <property type="match status" value="1"/>
</dbReference>
<protein>
    <recommendedName>
        <fullName evidence="4">Thyroglobulin type-1 domain-containing protein</fullName>
    </recommendedName>
</protein>
<name>A0A3P9N4Z4_POERE</name>
<keyword evidence="6" id="KW-1185">Reference proteome</keyword>
<sequence>MSSVGVCGEYPELSSSFREHFIKRKKTIWFLFTNFDSRIAHFFYVLLLNNRTNKNKKTSSLLLASLFSPSSTRAYKVAGFTLLACVLIMGQAAIAYLLVNQGNDIKNLQDQNNNMNMKMTNGGSASVPVRMHIPMSPAMEMMDTSMEEESSGTKKPTTPITQCQLEAAGVKPGPMPGFSPTCDKLGRYVPQQCFQGQCWCVNPADGQLIPGDRSCMRSAFSGGLMTLNQNLDTDEA</sequence>
<dbReference type="PROSITE" id="PS00484">
    <property type="entry name" value="THYROGLOBULIN_1_1"/>
    <property type="match status" value="1"/>
</dbReference>
<dbReference type="InterPro" id="IPR000716">
    <property type="entry name" value="Thyroglobulin_1"/>
</dbReference>
<comment type="caution">
    <text evidence="2">Lacks conserved residue(s) required for the propagation of feature annotation.</text>
</comment>
<reference evidence="6" key="1">
    <citation type="submission" date="2013-11" db="EMBL/GenBank/DDBJ databases">
        <title>The genomic landscape of the Guanapo guppy.</title>
        <authorList>
            <person name="Kuenstner A."/>
            <person name="Dreyer C."/>
        </authorList>
    </citation>
    <scope>NUCLEOTIDE SEQUENCE</scope>
    <source>
        <strain evidence="6">Guanapo</strain>
    </source>
</reference>
<evidence type="ECO:0000259" key="4">
    <source>
        <dbReference type="PROSITE" id="PS51162"/>
    </source>
</evidence>
<dbReference type="InterPro" id="IPR015386">
    <property type="entry name" value="MHC_II-assoc_invar/CLIP_MHC-bd"/>
</dbReference>
<dbReference type="SUPFAM" id="SSF57610">
    <property type="entry name" value="Thyroglobulin type-1 domain"/>
    <property type="match status" value="1"/>
</dbReference>
<keyword evidence="3" id="KW-1133">Transmembrane helix</keyword>
<dbReference type="Pfam" id="PF00086">
    <property type="entry name" value="Thyroglobulin_1"/>
    <property type="match status" value="1"/>
</dbReference>
<dbReference type="PROSITE" id="PS51162">
    <property type="entry name" value="THYROGLOBULIN_1_2"/>
    <property type="match status" value="1"/>
</dbReference>
<feature type="transmembrane region" description="Helical" evidence="3">
    <location>
        <begin position="28"/>
        <end position="47"/>
    </location>
</feature>
<dbReference type="GO" id="GO:0006886">
    <property type="term" value="P:intracellular protein transport"/>
    <property type="evidence" value="ECO:0007669"/>
    <property type="project" value="InterPro"/>
</dbReference>
<dbReference type="Ensembl" id="ENSPRET00000004656.1">
    <property type="protein sequence ID" value="ENSPREP00000004592.1"/>
    <property type="gene ID" value="ENSPREG00000003223.1"/>
</dbReference>
<dbReference type="GO" id="GO:0006955">
    <property type="term" value="P:immune response"/>
    <property type="evidence" value="ECO:0007669"/>
    <property type="project" value="InterPro"/>
</dbReference>
<dbReference type="Gene3D" id="4.10.800.10">
    <property type="entry name" value="Thyroglobulin type-1"/>
    <property type="match status" value="1"/>
</dbReference>
<feature type="transmembrane region" description="Helical" evidence="3">
    <location>
        <begin position="77"/>
        <end position="99"/>
    </location>
</feature>
<proteinExistence type="predicted"/>
<evidence type="ECO:0000256" key="2">
    <source>
        <dbReference type="PROSITE-ProRule" id="PRU00500"/>
    </source>
</evidence>
<evidence type="ECO:0000256" key="1">
    <source>
        <dbReference type="ARBA" id="ARBA00023157"/>
    </source>
</evidence>
<dbReference type="Proteomes" id="UP000242638">
    <property type="component" value="Unassembled WGS sequence"/>
</dbReference>
<keyword evidence="1 2" id="KW-1015">Disulfide bond</keyword>
<feature type="domain" description="Thyroglobulin type-1" evidence="4">
    <location>
        <begin position="160"/>
        <end position="221"/>
    </location>
</feature>
<organism evidence="5 6">
    <name type="scientific">Poecilia reticulata</name>
    <name type="common">Guppy</name>
    <name type="synonym">Acanthophacelus reticulatus</name>
    <dbReference type="NCBI Taxonomy" id="8081"/>
    <lineage>
        <taxon>Eukaryota</taxon>
        <taxon>Metazoa</taxon>
        <taxon>Chordata</taxon>
        <taxon>Craniata</taxon>
        <taxon>Vertebrata</taxon>
        <taxon>Euteleostomi</taxon>
        <taxon>Actinopterygii</taxon>
        <taxon>Neopterygii</taxon>
        <taxon>Teleostei</taxon>
        <taxon>Neoteleostei</taxon>
        <taxon>Acanthomorphata</taxon>
        <taxon>Ovalentaria</taxon>
        <taxon>Atherinomorphae</taxon>
        <taxon>Cyprinodontiformes</taxon>
        <taxon>Poeciliidae</taxon>
        <taxon>Poeciliinae</taxon>
        <taxon>Poecilia</taxon>
    </lineage>
</organism>
<feature type="disulfide bond" evidence="2">
    <location>
        <begin position="163"/>
        <end position="182"/>
    </location>
</feature>
<dbReference type="Pfam" id="PF09307">
    <property type="entry name" value="MHC2-interact"/>
    <property type="match status" value="1"/>
</dbReference>
<dbReference type="InterPro" id="IPR036857">
    <property type="entry name" value="Thyroglobulin_1_sf"/>
</dbReference>
<accession>A0A3P9N4Z4</accession>
<reference evidence="5" key="3">
    <citation type="submission" date="2025-09" db="UniProtKB">
        <authorList>
            <consortium name="Ensembl"/>
        </authorList>
    </citation>
    <scope>IDENTIFICATION</scope>
    <source>
        <strain evidence="5">Guanapo</strain>
    </source>
</reference>
<keyword evidence="3" id="KW-0812">Transmembrane</keyword>
<dbReference type="AlphaFoldDB" id="A0A3P9N4Z4"/>
<evidence type="ECO:0000313" key="6">
    <source>
        <dbReference type="Proteomes" id="UP000242638"/>
    </source>
</evidence>
<evidence type="ECO:0000313" key="5">
    <source>
        <dbReference type="Ensembl" id="ENSPREP00000004592.1"/>
    </source>
</evidence>
<reference evidence="5" key="2">
    <citation type="submission" date="2025-08" db="UniProtKB">
        <authorList>
            <consortium name="Ensembl"/>
        </authorList>
    </citation>
    <scope>IDENTIFICATION</scope>
    <source>
        <strain evidence="5">Guanapo</strain>
    </source>
</reference>
<dbReference type="Bgee" id="ENSPREG00000003223">
    <property type="expression patterns" value="Expressed in caudal fin and 1 other cell type or tissue"/>
</dbReference>
<dbReference type="GO" id="GO:0016020">
    <property type="term" value="C:membrane"/>
    <property type="evidence" value="ECO:0007669"/>
    <property type="project" value="InterPro"/>
</dbReference>
<dbReference type="GO" id="GO:0042289">
    <property type="term" value="F:MHC class II protein binding"/>
    <property type="evidence" value="ECO:0007669"/>
    <property type="project" value="InterPro"/>
</dbReference>
<dbReference type="GO" id="GO:0019882">
    <property type="term" value="P:antigen processing and presentation"/>
    <property type="evidence" value="ECO:0007669"/>
    <property type="project" value="InterPro"/>
</dbReference>
<dbReference type="GeneTree" id="ENSGT00940000169140"/>
<keyword evidence="3" id="KW-0472">Membrane</keyword>
<dbReference type="CDD" id="cd00191">
    <property type="entry name" value="TY"/>
    <property type="match status" value="1"/>
</dbReference>